<evidence type="ECO:0000256" key="4">
    <source>
        <dbReference type="ARBA" id="ARBA00022692"/>
    </source>
</evidence>
<dbReference type="SUPFAM" id="SSF103506">
    <property type="entry name" value="Mitochondrial carrier"/>
    <property type="match status" value="1"/>
</dbReference>
<evidence type="ECO:0000256" key="8">
    <source>
        <dbReference type="ARBA" id="ARBA00023136"/>
    </source>
</evidence>
<evidence type="ECO:0000256" key="5">
    <source>
        <dbReference type="ARBA" id="ARBA00022737"/>
    </source>
</evidence>
<keyword evidence="4 9" id="KW-0812">Transmembrane</keyword>
<dbReference type="GO" id="GO:0031966">
    <property type="term" value="C:mitochondrial membrane"/>
    <property type="evidence" value="ECO:0007669"/>
    <property type="project" value="UniProtKB-SubCell"/>
</dbReference>
<feature type="repeat" description="Solcar" evidence="9">
    <location>
        <begin position="215"/>
        <end position="302"/>
    </location>
</feature>
<keyword evidence="6 11" id="KW-1133">Transmembrane helix</keyword>
<name>A0AB38MZU4_9BASI</name>
<dbReference type="GO" id="GO:0000064">
    <property type="term" value="F:L-ornithine transmembrane transporter activity"/>
    <property type="evidence" value="ECO:0007669"/>
    <property type="project" value="TreeGrafter"/>
</dbReference>
<proteinExistence type="inferred from homology"/>
<dbReference type="InterPro" id="IPR023395">
    <property type="entry name" value="MCP_dom_sf"/>
</dbReference>
<feature type="repeat" description="Solcar" evidence="9">
    <location>
        <begin position="117"/>
        <end position="206"/>
    </location>
</feature>
<evidence type="ECO:0000313" key="12">
    <source>
        <dbReference type="EMBL" id="TIC64970.1"/>
    </source>
</evidence>
<evidence type="ECO:0000256" key="6">
    <source>
        <dbReference type="ARBA" id="ARBA00022989"/>
    </source>
</evidence>
<dbReference type="InterPro" id="IPR050567">
    <property type="entry name" value="Mitochondrial_Carrier"/>
</dbReference>
<dbReference type="Proteomes" id="UP000309601">
    <property type="component" value="Unassembled WGS sequence"/>
</dbReference>
<organism evidence="12 13">
    <name type="scientific">Wallemia mellicola</name>
    <dbReference type="NCBI Taxonomy" id="1708541"/>
    <lineage>
        <taxon>Eukaryota</taxon>
        <taxon>Fungi</taxon>
        <taxon>Dikarya</taxon>
        <taxon>Basidiomycota</taxon>
        <taxon>Wallemiomycotina</taxon>
        <taxon>Wallemiomycetes</taxon>
        <taxon>Wallemiales</taxon>
        <taxon>Wallemiaceae</taxon>
        <taxon>Wallemia</taxon>
    </lineage>
</organism>
<evidence type="ECO:0000256" key="7">
    <source>
        <dbReference type="ARBA" id="ARBA00023128"/>
    </source>
</evidence>
<dbReference type="Pfam" id="PF00153">
    <property type="entry name" value="Mito_carr"/>
    <property type="match status" value="3"/>
</dbReference>
<evidence type="ECO:0000256" key="9">
    <source>
        <dbReference type="PROSITE-ProRule" id="PRU00282"/>
    </source>
</evidence>
<evidence type="ECO:0000256" key="3">
    <source>
        <dbReference type="ARBA" id="ARBA00022448"/>
    </source>
</evidence>
<dbReference type="AlphaFoldDB" id="A0AB38MZU4"/>
<evidence type="ECO:0000256" key="1">
    <source>
        <dbReference type="ARBA" id="ARBA00004225"/>
    </source>
</evidence>
<dbReference type="PANTHER" id="PTHR45624">
    <property type="entry name" value="MITOCHONDRIAL BASIC AMINO ACIDS TRANSPORTER-RELATED"/>
    <property type="match status" value="1"/>
</dbReference>
<evidence type="ECO:0000256" key="10">
    <source>
        <dbReference type="RuleBase" id="RU000488"/>
    </source>
</evidence>
<dbReference type="PROSITE" id="PS50920">
    <property type="entry name" value="SOLCAR"/>
    <property type="match status" value="3"/>
</dbReference>
<reference evidence="12 13" key="1">
    <citation type="submission" date="2019-03" db="EMBL/GenBank/DDBJ databases">
        <title>Sequencing 25 genomes of Wallemia mellicola.</title>
        <authorList>
            <person name="Gostincar C."/>
        </authorList>
    </citation>
    <scope>NUCLEOTIDE SEQUENCE [LARGE SCALE GENOMIC DNA]</scope>
    <source>
        <strain evidence="12 13">EXF-1274</strain>
    </source>
</reference>
<evidence type="ECO:0000256" key="2">
    <source>
        <dbReference type="ARBA" id="ARBA00006375"/>
    </source>
</evidence>
<dbReference type="InterPro" id="IPR018108">
    <property type="entry name" value="MCP_transmembrane"/>
</dbReference>
<dbReference type="Gene3D" id="1.50.40.10">
    <property type="entry name" value="Mitochondrial carrier domain"/>
    <property type="match status" value="1"/>
</dbReference>
<protein>
    <recommendedName>
        <fullName evidence="14">Mitochondrial carrier</fullName>
    </recommendedName>
</protein>
<evidence type="ECO:0008006" key="14">
    <source>
        <dbReference type="Google" id="ProtNLM"/>
    </source>
</evidence>
<feature type="repeat" description="Solcar" evidence="9">
    <location>
        <begin position="8"/>
        <end position="95"/>
    </location>
</feature>
<feature type="transmembrane region" description="Helical" evidence="11">
    <location>
        <begin position="219"/>
        <end position="238"/>
    </location>
</feature>
<comment type="subcellular location">
    <subcellularLocation>
        <location evidence="1">Mitochondrion membrane</location>
        <topology evidence="1">Multi-pass membrane protein</topology>
    </subcellularLocation>
</comment>
<dbReference type="GO" id="GO:1990575">
    <property type="term" value="P:mitochondrial L-ornithine transmembrane transport"/>
    <property type="evidence" value="ECO:0007669"/>
    <property type="project" value="TreeGrafter"/>
</dbReference>
<keyword evidence="8 9" id="KW-0472">Membrane</keyword>
<comment type="similarity">
    <text evidence="2 10">Belongs to the mitochondrial carrier (TC 2.A.29) family.</text>
</comment>
<dbReference type="EMBL" id="SPRW01000024">
    <property type="protein sequence ID" value="TIC64970.1"/>
    <property type="molecule type" value="Genomic_DNA"/>
</dbReference>
<gene>
    <name evidence="12" type="ORF">E3Q02_02390</name>
</gene>
<dbReference type="PANTHER" id="PTHR45624:SF57">
    <property type="entry name" value="MITOCHONDRIAL SUBSTRATE CARRIER FAMILY PROTEIN L"/>
    <property type="match status" value="1"/>
</dbReference>
<keyword evidence="7" id="KW-0496">Mitochondrion</keyword>
<keyword evidence="3 10" id="KW-0813">Transport</keyword>
<evidence type="ECO:0000313" key="13">
    <source>
        <dbReference type="Proteomes" id="UP000309601"/>
    </source>
</evidence>
<keyword evidence="5" id="KW-0677">Repeat</keyword>
<comment type="caution">
    <text evidence="12">The sequence shown here is derived from an EMBL/GenBank/DDBJ whole genome shotgun (WGS) entry which is preliminary data.</text>
</comment>
<evidence type="ECO:0000256" key="11">
    <source>
        <dbReference type="SAM" id="Phobius"/>
    </source>
</evidence>
<accession>A0AB38MZU4</accession>
<sequence length="305" mass="33498">MSSTSDQGSELRSFFAGIGSGLTKMVVGHPFDTSSIKTRLQCSPPGVFKGPIDCLRQTLLKENILALYKGGLAPAISWGCSDALLMGSLHNYRILILENKLKFFTEPMPGSSDKTRLSLAGQALAGMGAGWTNGVVAHPAELVKVRLQNQMERNKSERKYSGPWPIAKEVYQQHGIRGLYRGYAATLLFRSNMAVLFSSFELCMRGFKKYEVNVSVGTASFISGGIGATFFWICALPFDNIKNRLLFDDLNKPQLKGVIDTATKIYKTGGLRNFFKGFTTVFVRAFPTNAAALGTWTYIMHAFAS</sequence>